<evidence type="ECO:0000313" key="2">
    <source>
        <dbReference type="EMBL" id="GHE58022.1"/>
    </source>
</evidence>
<sequence length="169" mass="20469">MTESLLSYYERMSAGDRFLFQTQGLWTTIFWVFAAFRIFLHMWIYKKAQSPFYHPNVTGTDALKQRYLGQSTADIEKLRKKHPDIKDPTVDGNHMGRDQEFLLICFFTFWWNKEPDDSKTLLKWKHRANIANFIFLALLLFVILLFFYLQEYNLRLDSFKKDWFYLFSN</sequence>
<feature type="transmembrane region" description="Helical" evidence="1">
    <location>
        <begin position="130"/>
        <end position="149"/>
    </location>
</feature>
<protein>
    <submittedName>
        <fullName evidence="2">Uncharacterized protein</fullName>
    </submittedName>
</protein>
<name>A0ABQ3I2J8_9BACT</name>
<feature type="transmembrane region" description="Helical" evidence="1">
    <location>
        <begin position="20"/>
        <end position="40"/>
    </location>
</feature>
<accession>A0ABQ3I2J8</accession>
<organism evidence="2 3">
    <name type="scientific">Roseivirga thermotolerans</name>
    <dbReference type="NCBI Taxonomy" id="1758176"/>
    <lineage>
        <taxon>Bacteria</taxon>
        <taxon>Pseudomonadati</taxon>
        <taxon>Bacteroidota</taxon>
        <taxon>Cytophagia</taxon>
        <taxon>Cytophagales</taxon>
        <taxon>Roseivirgaceae</taxon>
        <taxon>Roseivirga</taxon>
    </lineage>
</organism>
<dbReference type="RefSeq" id="WP_189629227.1">
    <property type="nucleotide sequence ID" value="NZ_BNAG01000001.1"/>
</dbReference>
<keyword evidence="1" id="KW-0812">Transmembrane</keyword>
<keyword evidence="1" id="KW-1133">Transmembrane helix</keyword>
<comment type="caution">
    <text evidence="2">The sequence shown here is derived from an EMBL/GenBank/DDBJ whole genome shotgun (WGS) entry which is preliminary data.</text>
</comment>
<dbReference type="Proteomes" id="UP000658258">
    <property type="component" value="Unassembled WGS sequence"/>
</dbReference>
<reference evidence="3" key="1">
    <citation type="journal article" date="2019" name="Int. J. Syst. Evol. Microbiol.">
        <title>The Global Catalogue of Microorganisms (GCM) 10K type strain sequencing project: providing services to taxonomists for standard genome sequencing and annotation.</title>
        <authorList>
            <consortium name="The Broad Institute Genomics Platform"/>
            <consortium name="The Broad Institute Genome Sequencing Center for Infectious Disease"/>
            <person name="Wu L."/>
            <person name="Ma J."/>
        </authorList>
    </citation>
    <scope>NUCLEOTIDE SEQUENCE [LARGE SCALE GENOMIC DNA]</scope>
    <source>
        <strain evidence="3">CGMCC 1.15111</strain>
    </source>
</reference>
<evidence type="ECO:0000313" key="3">
    <source>
        <dbReference type="Proteomes" id="UP000658258"/>
    </source>
</evidence>
<gene>
    <name evidence="2" type="ORF">GCM10011340_11500</name>
</gene>
<keyword evidence="3" id="KW-1185">Reference proteome</keyword>
<evidence type="ECO:0000256" key="1">
    <source>
        <dbReference type="SAM" id="Phobius"/>
    </source>
</evidence>
<dbReference type="EMBL" id="BNAG01000001">
    <property type="protein sequence ID" value="GHE58022.1"/>
    <property type="molecule type" value="Genomic_DNA"/>
</dbReference>
<proteinExistence type="predicted"/>
<keyword evidence="1" id="KW-0472">Membrane</keyword>